<name>A0A1I2N471_9FIRM</name>
<dbReference type="SUPFAM" id="SSF53756">
    <property type="entry name" value="UDP-Glycosyltransferase/glycogen phosphorylase"/>
    <property type="match status" value="1"/>
</dbReference>
<dbReference type="Pfam" id="PF00534">
    <property type="entry name" value="Glycos_transf_1"/>
    <property type="match status" value="1"/>
</dbReference>
<reference evidence="4" key="1">
    <citation type="submission" date="2016-10" db="EMBL/GenBank/DDBJ databases">
        <authorList>
            <person name="Varghese N."/>
            <person name="Submissions S."/>
        </authorList>
    </citation>
    <scope>NUCLEOTIDE SEQUENCE [LARGE SCALE GENOMIC DNA]</scope>
    <source>
        <strain evidence="4">DSM 17038</strain>
    </source>
</reference>
<dbReference type="PANTHER" id="PTHR12526:SF638">
    <property type="entry name" value="SPORE COAT PROTEIN SA"/>
    <property type="match status" value="1"/>
</dbReference>
<gene>
    <name evidence="3" type="ORF">SAMN05660649_00340</name>
</gene>
<dbReference type="Gene3D" id="3.40.50.2000">
    <property type="entry name" value="Glycogen Phosphorylase B"/>
    <property type="match status" value="2"/>
</dbReference>
<evidence type="ECO:0000259" key="1">
    <source>
        <dbReference type="Pfam" id="PF00534"/>
    </source>
</evidence>
<dbReference type="Pfam" id="PF13439">
    <property type="entry name" value="Glyco_transf_4"/>
    <property type="match status" value="1"/>
</dbReference>
<keyword evidence="3" id="KW-0946">Virion</keyword>
<dbReference type="InterPro" id="IPR001296">
    <property type="entry name" value="Glyco_trans_1"/>
</dbReference>
<accession>A0A1I2N471</accession>
<evidence type="ECO:0000313" key="3">
    <source>
        <dbReference type="EMBL" id="SFF98443.1"/>
    </source>
</evidence>
<sequence length="383" mass="42932">MKVALVCSEKLPVPPVRGGAIQLYIEGIVPFLNKKHQLTVFSISDPELKDHEILNGVEYCRVPASSKNNYVALVSRELSAGQFEIVHIFNRPQSFKSFYTASPGSKFVLSLHNEMFAPNKIGNEQAAFCLEAVHQVVTVSDFIKKTVENRYPPATGKVRTVYSGVNPDEFQPVWTEKAREIRQKIKGQFGIGSGKLVLVVTRFSEKKGVHLVISAMEEVLKKYPQTILMVVGSKWYGSNRIDAYVTHVYNLAKNIPEKHIIFTGFIPPRQVVEFFSAGDIFICASQWQEPLARIHYEAMAAGLPIITTDRGGNAEVVEGYGNGIIVPEYNNSGDFAWAIKYLLENPETALAMGKRGRKMAEEKYNWGRVAREIMEIYAAIEHC</sequence>
<organism evidence="3 4">
    <name type="scientific">Desulfotruncus arcticus DSM 17038</name>
    <dbReference type="NCBI Taxonomy" id="1121424"/>
    <lineage>
        <taxon>Bacteria</taxon>
        <taxon>Bacillati</taxon>
        <taxon>Bacillota</taxon>
        <taxon>Clostridia</taxon>
        <taxon>Eubacteriales</taxon>
        <taxon>Desulfallaceae</taxon>
        <taxon>Desulfotruncus</taxon>
    </lineage>
</organism>
<proteinExistence type="predicted"/>
<dbReference type="RefSeq" id="WP_092468077.1">
    <property type="nucleotide sequence ID" value="NZ_FOOX01000001.1"/>
</dbReference>
<feature type="domain" description="Glycosyltransferase subfamily 4-like N-terminal" evidence="2">
    <location>
        <begin position="32"/>
        <end position="168"/>
    </location>
</feature>
<evidence type="ECO:0000259" key="2">
    <source>
        <dbReference type="Pfam" id="PF13439"/>
    </source>
</evidence>
<feature type="domain" description="Glycosyl transferase family 1" evidence="1">
    <location>
        <begin position="183"/>
        <end position="359"/>
    </location>
</feature>
<dbReference type="Proteomes" id="UP000199337">
    <property type="component" value="Unassembled WGS sequence"/>
</dbReference>
<evidence type="ECO:0000313" key="4">
    <source>
        <dbReference type="Proteomes" id="UP000199337"/>
    </source>
</evidence>
<dbReference type="PANTHER" id="PTHR12526">
    <property type="entry name" value="GLYCOSYLTRANSFERASE"/>
    <property type="match status" value="1"/>
</dbReference>
<keyword evidence="3" id="KW-0167">Capsid protein</keyword>
<dbReference type="STRING" id="341036.SAMN05660649_00340"/>
<dbReference type="EMBL" id="FOOX01000001">
    <property type="protein sequence ID" value="SFF98443.1"/>
    <property type="molecule type" value="Genomic_DNA"/>
</dbReference>
<dbReference type="GO" id="GO:0016757">
    <property type="term" value="F:glycosyltransferase activity"/>
    <property type="evidence" value="ECO:0007669"/>
    <property type="project" value="InterPro"/>
</dbReference>
<dbReference type="OrthoDB" id="134776at2"/>
<dbReference type="CDD" id="cd03801">
    <property type="entry name" value="GT4_PimA-like"/>
    <property type="match status" value="1"/>
</dbReference>
<keyword evidence="4" id="KW-1185">Reference proteome</keyword>
<dbReference type="AlphaFoldDB" id="A0A1I2N471"/>
<protein>
    <submittedName>
        <fullName evidence="3">Spore coat protein SA</fullName>
    </submittedName>
</protein>
<dbReference type="InterPro" id="IPR028098">
    <property type="entry name" value="Glyco_trans_4-like_N"/>
</dbReference>